<comment type="subcellular location">
    <subcellularLocation>
        <location evidence="1">Cell membrane</location>
        <topology evidence="1">Multi-pass membrane protein</topology>
    </subcellularLocation>
</comment>
<proteinExistence type="predicted"/>
<dbReference type="PANTHER" id="PTHR43124">
    <property type="entry name" value="PURINE EFFLUX PUMP PBUE"/>
    <property type="match status" value="1"/>
</dbReference>
<name>A0A1I4B6D7_9PROT</name>
<feature type="transmembrane region" description="Helical" evidence="6">
    <location>
        <begin position="60"/>
        <end position="84"/>
    </location>
</feature>
<evidence type="ECO:0000256" key="4">
    <source>
        <dbReference type="ARBA" id="ARBA00022989"/>
    </source>
</evidence>
<evidence type="ECO:0000256" key="5">
    <source>
        <dbReference type="ARBA" id="ARBA00023136"/>
    </source>
</evidence>
<dbReference type="PANTHER" id="PTHR43124:SF3">
    <property type="entry name" value="CHLORAMPHENICOL EFFLUX PUMP RV0191"/>
    <property type="match status" value="1"/>
</dbReference>
<dbReference type="Proteomes" id="UP000199473">
    <property type="component" value="Unassembled WGS sequence"/>
</dbReference>
<feature type="transmembrane region" description="Helical" evidence="6">
    <location>
        <begin position="333"/>
        <end position="351"/>
    </location>
</feature>
<protein>
    <submittedName>
        <fullName evidence="7">Predicted arabinose efflux permease, MFS family</fullName>
    </submittedName>
</protein>
<organism evidence="7 8">
    <name type="scientific">Falsiroseomonas stagni DSM 19981</name>
    <dbReference type="NCBI Taxonomy" id="1123062"/>
    <lineage>
        <taxon>Bacteria</taxon>
        <taxon>Pseudomonadati</taxon>
        <taxon>Pseudomonadota</taxon>
        <taxon>Alphaproteobacteria</taxon>
        <taxon>Acetobacterales</taxon>
        <taxon>Roseomonadaceae</taxon>
        <taxon>Falsiroseomonas</taxon>
    </lineage>
</organism>
<keyword evidence="4 6" id="KW-1133">Transmembrane helix</keyword>
<feature type="transmembrane region" description="Helical" evidence="6">
    <location>
        <begin position="304"/>
        <end position="321"/>
    </location>
</feature>
<feature type="transmembrane region" description="Helical" evidence="6">
    <location>
        <begin position="184"/>
        <end position="205"/>
    </location>
</feature>
<reference evidence="7 8" key="1">
    <citation type="submission" date="2016-10" db="EMBL/GenBank/DDBJ databases">
        <authorList>
            <person name="de Groot N.N."/>
        </authorList>
    </citation>
    <scope>NUCLEOTIDE SEQUENCE [LARGE SCALE GENOMIC DNA]</scope>
    <source>
        <strain evidence="7 8">DSM 19981</strain>
    </source>
</reference>
<dbReference type="AlphaFoldDB" id="A0A1I4B6D7"/>
<keyword evidence="3 6" id="KW-0812">Transmembrane</keyword>
<dbReference type="InterPro" id="IPR011701">
    <property type="entry name" value="MFS"/>
</dbReference>
<dbReference type="OrthoDB" id="5412728at2"/>
<dbReference type="InterPro" id="IPR036259">
    <property type="entry name" value="MFS_trans_sf"/>
</dbReference>
<feature type="transmembrane region" description="Helical" evidence="6">
    <location>
        <begin position="96"/>
        <end position="115"/>
    </location>
</feature>
<evidence type="ECO:0000256" key="3">
    <source>
        <dbReference type="ARBA" id="ARBA00022692"/>
    </source>
</evidence>
<sequence length="450" mass="45774">MLSFPGVMRPCRALIGAPCAGDDGASLRATRWGDNLVRARRGAAATGCDRLPLADRHFTAAIVAAQVLAQIGAFTLPALLPGYLDRWDLSGTEAGWLVGAFFAAYVTAVPVLVSLTDRVPGWRIYLVGAGCTAVAHLGFGLLAEGFWSGLAFRAIAGIGWAGCYMPGLKVLADRLEGAAQSRAVSWHAAGVGMAGAASFAMAGLLDAAAGPAAAFAFGGIAAIAAGAIGVAVMPRGLPPRAPDAPPPGALLDFRPVLRNRPAMAWIAGYTVHTWELAALRAWGVAFLAASFARDGVPGWMPGPAAIFTAAGLVGIAVSVTGNETAQKHGRAKVVTWAMAMAAAFSVVTGFAGIASPLLAAFCVIAWNACIYLDSSALTGGTVQAAAPGMRGATMGLHSMCGYAGGFLGPLGVGIALDLVGTDRAVAWVLAFGHLAPFTLAGLLVLRRLSR</sequence>
<dbReference type="SUPFAM" id="SSF103473">
    <property type="entry name" value="MFS general substrate transporter"/>
    <property type="match status" value="1"/>
</dbReference>
<feature type="transmembrane region" description="Helical" evidence="6">
    <location>
        <begin position="399"/>
        <end position="419"/>
    </location>
</feature>
<evidence type="ECO:0000256" key="1">
    <source>
        <dbReference type="ARBA" id="ARBA00004651"/>
    </source>
</evidence>
<dbReference type="GO" id="GO:0005886">
    <property type="term" value="C:plasma membrane"/>
    <property type="evidence" value="ECO:0007669"/>
    <property type="project" value="UniProtKB-SubCell"/>
</dbReference>
<dbReference type="Pfam" id="PF07690">
    <property type="entry name" value="MFS_1"/>
    <property type="match status" value="1"/>
</dbReference>
<evidence type="ECO:0000313" key="8">
    <source>
        <dbReference type="Proteomes" id="UP000199473"/>
    </source>
</evidence>
<dbReference type="STRING" id="1123062.SAMN02745775_10512"/>
<dbReference type="EMBL" id="FOSQ01000005">
    <property type="protein sequence ID" value="SFK64345.1"/>
    <property type="molecule type" value="Genomic_DNA"/>
</dbReference>
<feature type="transmembrane region" description="Helical" evidence="6">
    <location>
        <begin position="264"/>
        <end position="292"/>
    </location>
</feature>
<feature type="transmembrane region" description="Helical" evidence="6">
    <location>
        <begin position="211"/>
        <end position="232"/>
    </location>
</feature>
<dbReference type="GO" id="GO:0022857">
    <property type="term" value="F:transmembrane transporter activity"/>
    <property type="evidence" value="ECO:0007669"/>
    <property type="project" value="InterPro"/>
</dbReference>
<evidence type="ECO:0000256" key="6">
    <source>
        <dbReference type="SAM" id="Phobius"/>
    </source>
</evidence>
<feature type="transmembrane region" description="Helical" evidence="6">
    <location>
        <begin position="425"/>
        <end position="445"/>
    </location>
</feature>
<evidence type="ECO:0000313" key="7">
    <source>
        <dbReference type="EMBL" id="SFK64345.1"/>
    </source>
</evidence>
<gene>
    <name evidence="7" type="ORF">SAMN02745775_10512</name>
</gene>
<feature type="transmembrane region" description="Helical" evidence="6">
    <location>
        <begin position="149"/>
        <end position="172"/>
    </location>
</feature>
<accession>A0A1I4B6D7</accession>
<evidence type="ECO:0000256" key="2">
    <source>
        <dbReference type="ARBA" id="ARBA00022475"/>
    </source>
</evidence>
<dbReference type="InterPro" id="IPR050189">
    <property type="entry name" value="MFS_Efflux_Transporters"/>
</dbReference>
<keyword evidence="8" id="KW-1185">Reference proteome</keyword>
<keyword evidence="2" id="KW-1003">Cell membrane</keyword>
<dbReference type="Gene3D" id="1.20.1250.20">
    <property type="entry name" value="MFS general substrate transporter like domains"/>
    <property type="match status" value="1"/>
</dbReference>
<keyword evidence="5 6" id="KW-0472">Membrane</keyword>
<feature type="transmembrane region" description="Helical" evidence="6">
    <location>
        <begin position="122"/>
        <end position="143"/>
    </location>
</feature>
<feature type="transmembrane region" description="Helical" evidence="6">
    <location>
        <begin position="357"/>
        <end position="378"/>
    </location>
</feature>